<feature type="domain" description="PNPLA" evidence="5">
    <location>
        <begin position="40"/>
        <end position="196"/>
    </location>
</feature>
<dbReference type="PANTHER" id="PTHR14226:SF29">
    <property type="entry name" value="NEUROPATHY TARGET ESTERASE SWS"/>
    <property type="match status" value="1"/>
</dbReference>
<dbReference type="AlphaFoldDB" id="A0A1U7P2P5"/>
<dbReference type="Pfam" id="PF01734">
    <property type="entry name" value="Patatin"/>
    <property type="match status" value="1"/>
</dbReference>
<dbReference type="InterPro" id="IPR016035">
    <property type="entry name" value="Acyl_Trfase/lysoPLipase"/>
</dbReference>
<dbReference type="GO" id="GO:0016042">
    <property type="term" value="P:lipid catabolic process"/>
    <property type="evidence" value="ECO:0007669"/>
    <property type="project" value="UniProtKB-UniRule"/>
</dbReference>
<comment type="caution">
    <text evidence="6">The sequence shown here is derived from an EMBL/GenBank/DDBJ whole genome shotgun (WGS) entry which is preliminary data.</text>
</comment>
<dbReference type="RefSeq" id="WP_254843019.1">
    <property type="nucleotide sequence ID" value="NZ_MSTI01000031.1"/>
</dbReference>
<feature type="active site" description="Nucleophile" evidence="4">
    <location>
        <position position="73"/>
    </location>
</feature>
<dbReference type="InterPro" id="IPR002641">
    <property type="entry name" value="PNPLA_dom"/>
</dbReference>
<keyword evidence="2 4" id="KW-0442">Lipid degradation</keyword>
<feature type="short sequence motif" description="DGA/G" evidence="4">
    <location>
        <begin position="183"/>
        <end position="185"/>
    </location>
</feature>
<dbReference type="CDD" id="cd07205">
    <property type="entry name" value="Pat_PNPLA6_PNPLA7_NTE1_like"/>
    <property type="match status" value="1"/>
</dbReference>
<evidence type="ECO:0000256" key="2">
    <source>
        <dbReference type="ARBA" id="ARBA00022963"/>
    </source>
</evidence>
<proteinExistence type="predicted"/>
<dbReference type="EMBL" id="MSTI01000031">
    <property type="protein sequence ID" value="OLV19442.1"/>
    <property type="molecule type" value="Genomic_DNA"/>
</dbReference>
<dbReference type="Gene3D" id="3.40.1090.10">
    <property type="entry name" value="Cytosolic phospholipase A2 catalytic domain"/>
    <property type="match status" value="2"/>
</dbReference>
<evidence type="ECO:0000256" key="1">
    <source>
        <dbReference type="ARBA" id="ARBA00022801"/>
    </source>
</evidence>
<evidence type="ECO:0000256" key="4">
    <source>
        <dbReference type="PROSITE-ProRule" id="PRU01161"/>
    </source>
</evidence>
<dbReference type="GO" id="GO:0016787">
    <property type="term" value="F:hydrolase activity"/>
    <property type="evidence" value="ECO:0007669"/>
    <property type="project" value="UniProtKB-UniRule"/>
</dbReference>
<feature type="active site" description="Proton acceptor" evidence="4">
    <location>
        <position position="183"/>
    </location>
</feature>
<keyword evidence="1 4" id="KW-0378">Hydrolase</keyword>
<gene>
    <name evidence="6" type="ORF">BOO71_0002743</name>
</gene>
<sequence>MPCWTCPSCWPLDSVPGTSAAGLQSLHVQRQAREMNGYGLVLGGGGARGLAHIGVWQVLEDAGLRPSVVTGTSMGGLVGAFIAAGYSGAELERISGTVSWRRLLDWRPGTGLLKISAMEGWLAQNLPQTFEELPIPLAITATDMLTGRGVYLTRGSLFGALRATSAYPGALDSVPMRDMLLSDGGILNQVPVDAALFLGVRKVLAVDVTAPDPLELHERRVLLWKREAHLGPVRALRRAVEIMQAQLTDARLSLYRPDVLLRPRLGNIDLMNFNRTDQAIAAGRDAALEDLPRLKALLGES</sequence>
<organism evidence="6 7">
    <name type="scientific">Deinococcus marmoris</name>
    <dbReference type="NCBI Taxonomy" id="249408"/>
    <lineage>
        <taxon>Bacteria</taxon>
        <taxon>Thermotogati</taxon>
        <taxon>Deinococcota</taxon>
        <taxon>Deinococci</taxon>
        <taxon>Deinococcales</taxon>
        <taxon>Deinococcaceae</taxon>
        <taxon>Deinococcus</taxon>
    </lineage>
</organism>
<dbReference type="InterPro" id="IPR050301">
    <property type="entry name" value="NTE"/>
</dbReference>
<accession>A0A1U7P2P5</accession>
<dbReference type="SUPFAM" id="SSF52151">
    <property type="entry name" value="FabD/lysophospholipase-like"/>
    <property type="match status" value="1"/>
</dbReference>
<dbReference type="STRING" id="249408.BOO71_0002743"/>
<dbReference type="PROSITE" id="PS51635">
    <property type="entry name" value="PNPLA"/>
    <property type="match status" value="1"/>
</dbReference>
<reference evidence="6 7" key="1">
    <citation type="submission" date="2017-01" db="EMBL/GenBank/DDBJ databases">
        <title>Genome Analysis of Deinococcus marmoris KOPRI26562.</title>
        <authorList>
            <person name="Kim J.H."/>
            <person name="Oh H.-M."/>
        </authorList>
    </citation>
    <scope>NUCLEOTIDE SEQUENCE [LARGE SCALE GENOMIC DNA]</scope>
    <source>
        <strain evidence="6 7">KOPRI26562</strain>
    </source>
</reference>
<dbReference type="Proteomes" id="UP000186607">
    <property type="component" value="Unassembled WGS sequence"/>
</dbReference>
<feature type="short sequence motif" description="GXGXXG" evidence="4">
    <location>
        <begin position="44"/>
        <end position="49"/>
    </location>
</feature>
<evidence type="ECO:0000259" key="5">
    <source>
        <dbReference type="PROSITE" id="PS51635"/>
    </source>
</evidence>
<dbReference type="eggNOG" id="COG1752">
    <property type="taxonomic scope" value="Bacteria"/>
</dbReference>
<keyword evidence="7" id="KW-1185">Reference proteome</keyword>
<dbReference type="PANTHER" id="PTHR14226">
    <property type="entry name" value="NEUROPATHY TARGET ESTERASE/SWISS CHEESE D.MELANOGASTER"/>
    <property type="match status" value="1"/>
</dbReference>
<feature type="short sequence motif" description="GXSXG" evidence="4">
    <location>
        <begin position="71"/>
        <end position="75"/>
    </location>
</feature>
<protein>
    <submittedName>
        <fullName evidence="6">UPF0028 protein YchK</fullName>
    </submittedName>
</protein>
<evidence type="ECO:0000256" key="3">
    <source>
        <dbReference type="ARBA" id="ARBA00023098"/>
    </source>
</evidence>
<name>A0A1U7P2P5_9DEIO</name>
<evidence type="ECO:0000313" key="7">
    <source>
        <dbReference type="Proteomes" id="UP000186607"/>
    </source>
</evidence>
<keyword evidence="3 4" id="KW-0443">Lipid metabolism</keyword>
<evidence type="ECO:0000313" key="6">
    <source>
        <dbReference type="EMBL" id="OLV19442.1"/>
    </source>
</evidence>